<feature type="compositionally biased region" description="Polar residues" evidence="4">
    <location>
        <begin position="355"/>
        <end position="372"/>
    </location>
</feature>
<keyword evidence="1" id="KW-0479">Metal-binding</keyword>
<dbReference type="SUPFAM" id="SSF49899">
    <property type="entry name" value="Concanavalin A-like lectins/glucanases"/>
    <property type="match status" value="1"/>
</dbReference>
<accession>A0ABQ8MSK2</accession>
<evidence type="ECO:0000256" key="4">
    <source>
        <dbReference type="SAM" id="MobiDB-lite"/>
    </source>
</evidence>
<dbReference type="Gene3D" id="3.40.50.12690">
    <property type="match status" value="1"/>
</dbReference>
<dbReference type="Gene3D" id="1.10.533.10">
    <property type="entry name" value="Death Domain, Fas"/>
    <property type="match status" value="1"/>
</dbReference>
<evidence type="ECO:0000259" key="5">
    <source>
        <dbReference type="PROSITE" id="PS50824"/>
    </source>
</evidence>
<dbReference type="SUPFAM" id="SSF47986">
    <property type="entry name" value="DEATH domain"/>
    <property type="match status" value="1"/>
</dbReference>
<feature type="region of interest" description="Disordered" evidence="4">
    <location>
        <begin position="329"/>
        <end position="372"/>
    </location>
</feature>
<evidence type="ECO:0000313" key="6">
    <source>
        <dbReference type="EMBL" id="KAI2665822.1"/>
    </source>
</evidence>
<dbReference type="Gene3D" id="2.60.120.920">
    <property type="match status" value="2"/>
</dbReference>
<protein>
    <submittedName>
        <fullName evidence="6">Zinc-binding protein A33</fullName>
    </submittedName>
</protein>
<feature type="domain" description="Pyrin" evidence="5">
    <location>
        <begin position="1"/>
        <end position="85"/>
    </location>
</feature>
<dbReference type="SMART" id="SM00589">
    <property type="entry name" value="PRY"/>
    <property type="match status" value="1"/>
</dbReference>
<reference evidence="6 7" key="1">
    <citation type="submission" date="2022-01" db="EMBL/GenBank/DDBJ databases">
        <title>A high-quality chromosome-level genome assembly of rohu carp, Labeo rohita.</title>
        <authorList>
            <person name="Arick M.A. II"/>
            <person name="Hsu C.-Y."/>
            <person name="Magbanua Z."/>
            <person name="Pechanova O."/>
            <person name="Grover C."/>
            <person name="Miller E."/>
            <person name="Thrash A."/>
            <person name="Ezzel L."/>
            <person name="Alam S."/>
            <person name="Benzie J."/>
            <person name="Hamilton M."/>
            <person name="Karsi A."/>
            <person name="Lawrence M.L."/>
            <person name="Peterson D.G."/>
        </authorList>
    </citation>
    <scope>NUCLEOTIDE SEQUENCE [LARGE SCALE GENOMIC DNA]</scope>
    <source>
        <strain evidence="7">BAU-BD-2019</strain>
        <tissue evidence="6">Blood</tissue>
    </source>
</reference>
<dbReference type="InterPro" id="IPR011029">
    <property type="entry name" value="DEATH-like_dom_sf"/>
</dbReference>
<feature type="region of interest" description="Disordered" evidence="4">
    <location>
        <begin position="443"/>
        <end position="471"/>
    </location>
</feature>
<comment type="caution">
    <text evidence="6">The sequence shown here is derived from an EMBL/GenBank/DDBJ whole genome shotgun (WGS) entry which is preliminary data.</text>
</comment>
<gene>
    <name evidence="6" type="ORF">H4Q32_022924</name>
</gene>
<dbReference type="InterPro" id="IPR003877">
    <property type="entry name" value="SPRY_dom"/>
</dbReference>
<dbReference type="PANTHER" id="PTHR25465">
    <property type="entry name" value="B-BOX DOMAIN CONTAINING"/>
    <property type="match status" value="1"/>
</dbReference>
<dbReference type="Pfam" id="PF00622">
    <property type="entry name" value="SPRY"/>
    <property type="match status" value="1"/>
</dbReference>
<name>A0ABQ8MSK2_LABRO</name>
<keyword evidence="2" id="KW-0863">Zinc-finger</keyword>
<proteinExistence type="predicted"/>
<keyword evidence="3" id="KW-0862">Zinc</keyword>
<feature type="region of interest" description="Disordered" evidence="4">
    <location>
        <begin position="399"/>
        <end position="428"/>
    </location>
</feature>
<dbReference type="CDD" id="cd00229">
    <property type="entry name" value="SGNH_hydrolase"/>
    <property type="match status" value="1"/>
</dbReference>
<evidence type="ECO:0000256" key="1">
    <source>
        <dbReference type="ARBA" id="ARBA00022723"/>
    </source>
</evidence>
<dbReference type="Proteomes" id="UP000830375">
    <property type="component" value="Unassembled WGS sequence"/>
</dbReference>
<dbReference type="SMART" id="SM01289">
    <property type="entry name" value="PYRIN"/>
    <property type="match status" value="1"/>
</dbReference>
<dbReference type="SUPFAM" id="SSF52266">
    <property type="entry name" value="SGNH hydrolase"/>
    <property type="match status" value="1"/>
</dbReference>
<dbReference type="InterPro" id="IPR013320">
    <property type="entry name" value="ConA-like_dom_sf"/>
</dbReference>
<evidence type="ECO:0000256" key="3">
    <source>
        <dbReference type="ARBA" id="ARBA00022833"/>
    </source>
</evidence>
<evidence type="ECO:0000256" key="2">
    <source>
        <dbReference type="ARBA" id="ARBA00022771"/>
    </source>
</evidence>
<dbReference type="InterPro" id="IPR006574">
    <property type="entry name" value="PRY"/>
</dbReference>
<dbReference type="InterPro" id="IPR043136">
    <property type="entry name" value="B30.2/SPRY_sf"/>
</dbReference>
<dbReference type="InterPro" id="IPR004020">
    <property type="entry name" value="DAPIN"/>
</dbReference>
<dbReference type="PROSITE" id="PS50824">
    <property type="entry name" value="DAPIN"/>
    <property type="match status" value="1"/>
</dbReference>
<keyword evidence="7" id="KW-1185">Reference proteome</keyword>
<evidence type="ECO:0000313" key="7">
    <source>
        <dbReference type="Proteomes" id="UP000830375"/>
    </source>
</evidence>
<dbReference type="CDD" id="cd08321">
    <property type="entry name" value="Pyrin_ASC-like"/>
    <property type="match status" value="1"/>
</dbReference>
<organism evidence="6 7">
    <name type="scientific">Labeo rohita</name>
    <name type="common">Indian major carp</name>
    <name type="synonym">Cyprinus rohita</name>
    <dbReference type="NCBI Taxonomy" id="84645"/>
    <lineage>
        <taxon>Eukaryota</taxon>
        <taxon>Metazoa</taxon>
        <taxon>Chordata</taxon>
        <taxon>Craniata</taxon>
        <taxon>Vertebrata</taxon>
        <taxon>Euteleostomi</taxon>
        <taxon>Actinopterygii</taxon>
        <taxon>Neopterygii</taxon>
        <taxon>Teleostei</taxon>
        <taxon>Ostariophysi</taxon>
        <taxon>Cypriniformes</taxon>
        <taxon>Cyprinidae</taxon>
        <taxon>Labeoninae</taxon>
        <taxon>Labeonini</taxon>
        <taxon>Labeo</taxon>
    </lineage>
</organism>
<dbReference type="EMBL" id="JACTAM010000004">
    <property type="protein sequence ID" value="KAI2665822.1"/>
    <property type="molecule type" value="Genomic_DNA"/>
</dbReference>
<dbReference type="InterPro" id="IPR051051">
    <property type="entry name" value="E3_ubiq-ligase_TRIM/RNF"/>
</dbReference>
<dbReference type="Pfam" id="PF13765">
    <property type="entry name" value="PRY"/>
    <property type="match status" value="1"/>
</dbReference>
<dbReference type="Pfam" id="PF02758">
    <property type="entry name" value="PYRIN"/>
    <property type="match status" value="1"/>
</dbReference>
<dbReference type="Gene3D" id="3.40.50.12700">
    <property type="match status" value="1"/>
</dbReference>
<dbReference type="PANTHER" id="PTHR25465:SF5">
    <property type="entry name" value="E3 UBIQUITIN_ISG15 LIGASE TRIM25-RELATED"/>
    <property type="match status" value="1"/>
</dbReference>
<sequence length="622" mass="69093">MASVSEQILDALDDLDTEKLKRFKWHLKNHKGFSAADLEKADAPDTVDLMMKRFGPEEAVKITVDILRKMNHNHLAEELENKHKQDQVEGSIEDPALAGAELKSTGVTFTNIVPRTRNDFLQCKSVRKQAEKLTECVHVLPVEDSHQLTLDPNTAHKGLHLSDGNRGFTVPDTLQSYPDHPDRFDLCISYVFWHNKIRTVLPLESSCRRIGVFVDHSAGTLSFYIIYSDTMSLIHTVQTTFTQTLYPGFGSNFIRSSVKLEELSPKAMAGRRPMELVDRQVTVEVESRLRRLEVEVRDSPATVTMEDGRPMELTPRSGLVKVQAMGSWTGPVETQKMKEGWTGPAGTNERGEGASQPQDPFPSQLNLPSSPQDSDFPFVAVACLEFELRQVRTLGTARAGGCGEADSGAVGEADRAESGETLCNPPGSRAPWMRSSQVCFTPAPGHHGPWVQQQRKTRARPRPRTWPPPPPPVFEIFTRNRFAPLRETECSAVIVRDSIVRYFRATLAKGKVHTHCFSGAHVLDVSAQIPAILKGGESVGSIILHAGVNDIKLRQTEVLKRDFSSLIETVRSTSPATRIIVSGPLPTYRRGHERLFHADGLHPSRVGAELLSDNISSKYILK</sequence>